<dbReference type="GO" id="GO:0045806">
    <property type="term" value="P:negative regulation of endocytosis"/>
    <property type="evidence" value="ECO:0007669"/>
    <property type="project" value="TreeGrafter"/>
</dbReference>
<reference evidence="7" key="3">
    <citation type="submission" date="2025-09" db="UniProtKB">
        <authorList>
            <consortium name="Ensembl"/>
        </authorList>
    </citation>
    <scope>IDENTIFICATION</scope>
</reference>
<dbReference type="InterPro" id="IPR052428">
    <property type="entry name" value="Autophagy_HostDef_Reg"/>
</dbReference>
<feature type="region of interest" description="Disordered" evidence="5">
    <location>
        <begin position="163"/>
        <end position="278"/>
    </location>
</feature>
<dbReference type="InterPro" id="IPR004012">
    <property type="entry name" value="Run_dom"/>
</dbReference>
<gene>
    <name evidence="7" type="primary">rubcn</name>
</gene>
<keyword evidence="8" id="KW-1185">Reference proteome</keyword>
<evidence type="ECO:0000313" key="8">
    <source>
        <dbReference type="Proteomes" id="UP000472264"/>
    </source>
</evidence>
<dbReference type="Ensembl" id="ENSENLT00000007548.1">
    <property type="protein sequence ID" value="ENSENLP00000007234.1"/>
    <property type="gene ID" value="ENSENLG00000003433.1"/>
</dbReference>
<keyword evidence="4" id="KW-0072">Autophagy</keyword>
<feature type="compositionally biased region" description="Polar residues" evidence="5">
    <location>
        <begin position="224"/>
        <end position="242"/>
    </location>
</feature>
<name>A0A665TBE8_ECHNA</name>
<accession>A0A665TBE8</accession>
<dbReference type="AlphaFoldDB" id="A0A665TBE8"/>
<reference evidence="7" key="2">
    <citation type="submission" date="2025-08" db="UniProtKB">
        <authorList>
            <consortium name="Ensembl"/>
        </authorList>
    </citation>
    <scope>IDENTIFICATION</scope>
</reference>
<reference evidence="7" key="1">
    <citation type="submission" date="2021-04" db="EMBL/GenBank/DDBJ databases">
        <authorList>
            <consortium name="Wellcome Sanger Institute Data Sharing"/>
        </authorList>
    </citation>
    <scope>NUCLEOTIDE SEQUENCE [LARGE SCALE GENOMIC DNA]</scope>
</reference>
<feature type="region of interest" description="Disordered" evidence="5">
    <location>
        <begin position="389"/>
        <end position="450"/>
    </location>
</feature>
<dbReference type="PANTHER" id="PTHR45971">
    <property type="entry name" value="PHOX (PX) DOMAIN-CONTAINING PROTEIN"/>
    <property type="match status" value="1"/>
</dbReference>
<dbReference type="GO" id="GO:0005769">
    <property type="term" value="C:early endosome"/>
    <property type="evidence" value="ECO:0007669"/>
    <property type="project" value="TreeGrafter"/>
</dbReference>
<dbReference type="InterPro" id="IPR037213">
    <property type="entry name" value="Run_dom_sf"/>
</dbReference>
<dbReference type="Pfam" id="PF13901">
    <property type="entry name" value="RH_dom"/>
    <property type="match status" value="1"/>
</dbReference>
<dbReference type="Pfam" id="PF21054">
    <property type="entry name" value="RUBC_PIKBD"/>
    <property type="match status" value="1"/>
</dbReference>
<feature type="compositionally biased region" description="Basic and acidic residues" evidence="5">
    <location>
        <begin position="434"/>
        <end position="444"/>
    </location>
</feature>
<comment type="subcellular location">
    <subcellularLocation>
        <location evidence="1">Late endosome</location>
    </subcellularLocation>
</comment>
<organism evidence="7 8">
    <name type="scientific">Echeneis naucrates</name>
    <name type="common">Live sharksucker</name>
    <dbReference type="NCBI Taxonomy" id="173247"/>
    <lineage>
        <taxon>Eukaryota</taxon>
        <taxon>Metazoa</taxon>
        <taxon>Chordata</taxon>
        <taxon>Craniata</taxon>
        <taxon>Vertebrata</taxon>
        <taxon>Euteleostomi</taxon>
        <taxon>Actinopterygii</taxon>
        <taxon>Neopterygii</taxon>
        <taxon>Teleostei</taxon>
        <taxon>Neoteleostei</taxon>
        <taxon>Acanthomorphata</taxon>
        <taxon>Carangaria</taxon>
        <taxon>Carangiformes</taxon>
        <taxon>Echeneidae</taxon>
        <taxon>Echeneis</taxon>
    </lineage>
</organism>
<dbReference type="InterPro" id="IPR025258">
    <property type="entry name" value="RH_dom"/>
</dbReference>
<dbReference type="GO" id="GO:1901097">
    <property type="term" value="P:negative regulation of autophagosome maturation"/>
    <property type="evidence" value="ECO:0007669"/>
    <property type="project" value="TreeGrafter"/>
</dbReference>
<feature type="compositionally biased region" description="Low complexity" evidence="5">
    <location>
        <begin position="182"/>
        <end position="196"/>
    </location>
</feature>
<dbReference type="Gene3D" id="1.20.58.900">
    <property type="match status" value="1"/>
</dbReference>
<dbReference type="SMART" id="SM00593">
    <property type="entry name" value="RUN"/>
    <property type="match status" value="1"/>
</dbReference>
<evidence type="ECO:0000313" key="7">
    <source>
        <dbReference type="Ensembl" id="ENSENLP00000007234.1"/>
    </source>
</evidence>
<sequence length="785" mass="88667">GLLSTNNPNVWSRYGGLQRLHKDMNNILSHGLKNEQVRRQRDYWPFVWCVRFISPHLASHVEQFSHLEPVLSSGMQSTSESYKAERWLLHSLQVHMLSAQLKPLLKHLGHTRKYYNDEAFLLSEPHVTAMFQCLEAVEQNNPKLLAQVDTVGVSLQKLFKYSTSSSGGLGPPWVCVSRPGESESGVSPSPGSPTGDSGDGGDYDDGPEYLAIGNLGQRGRRESQSSTHSSDQGENTDQSLERSCQALPPPRRSSFSEGQRGPGRGARGHTRSFSDTGVNQKLRNGNVWLCFGLCVSEGSQYDTVSDGMFRKPSEGQSLISYLSEQDFGSCADLEKENAHFSISESLIAAIELMKYNLRRREEEGEEEGDSDSEIQQLKQKIRLRRQQIRRSRLPPCSTSQHLFHSTDSGGSRRSSQDSYQGLSDSGSAEEVEECELRGRQRERSPSFLQSNSAESVAMGLLRQFDGMQLPAASELDWLVPEHDAPQKLLPIPNSLPISPDDGEHADIYKLRIRVRGNLEWAPPRPQIIFNIHPAPKRKIIVAKQNYRCAGCGNRVDPDYIKRLRYCEYLGRYFCQCCHENAQAVVPGRVLRKWDFSKYYVSNFARDLLSKIAGDPLFNPNDINSGLYKKIKALEAVRVLRLKLFHMKNLFKTCRFAREVLDQFDRLPGHLTEDLHLFSLNDLTAVRNGELAPQMKDLLKLGTAHVNNCVLCQAKGFVCEFCGNDKDIIFPFQLDKCQRCEECHACYHRGCFRAGKACPRCQRLAERRERMARKNMEEQEDEGGGT</sequence>
<dbReference type="Pfam" id="PF02759">
    <property type="entry name" value="RUN"/>
    <property type="match status" value="1"/>
</dbReference>
<proteinExistence type="predicted"/>
<dbReference type="GO" id="GO:0006914">
    <property type="term" value="P:autophagy"/>
    <property type="evidence" value="ECO:0007669"/>
    <property type="project" value="UniProtKB-KW"/>
</dbReference>
<feature type="domain" description="RUN" evidence="6">
    <location>
        <begin position="11"/>
        <end position="147"/>
    </location>
</feature>
<dbReference type="PROSITE" id="PS50826">
    <property type="entry name" value="RUN"/>
    <property type="match status" value="1"/>
</dbReference>
<dbReference type="Proteomes" id="UP000472264">
    <property type="component" value="Chromosome 4"/>
</dbReference>
<evidence type="ECO:0000256" key="4">
    <source>
        <dbReference type="ARBA" id="ARBA00023006"/>
    </source>
</evidence>
<dbReference type="CDD" id="cd17686">
    <property type="entry name" value="RUN_RUBCN"/>
    <property type="match status" value="1"/>
</dbReference>
<dbReference type="SUPFAM" id="SSF140741">
    <property type="entry name" value="RUN domain-like"/>
    <property type="match status" value="1"/>
</dbReference>
<keyword evidence="3" id="KW-0967">Endosome</keyword>
<protein>
    <recommendedName>
        <fullName evidence="6">RUN domain-containing protein</fullName>
    </recommendedName>
</protein>
<dbReference type="GO" id="GO:0005770">
    <property type="term" value="C:late endosome"/>
    <property type="evidence" value="ECO:0007669"/>
    <property type="project" value="UniProtKB-SubCell"/>
</dbReference>
<dbReference type="PANTHER" id="PTHR45971:SF3">
    <property type="entry name" value="RUN DOMAIN BECLIN-1-INTERACTING AND CYSTEINE-RICH DOMAIN-CONTAINING PROTEIN"/>
    <property type="match status" value="1"/>
</dbReference>
<evidence type="ECO:0000256" key="5">
    <source>
        <dbReference type="SAM" id="MobiDB-lite"/>
    </source>
</evidence>
<evidence type="ECO:0000259" key="6">
    <source>
        <dbReference type="PROSITE" id="PS50826"/>
    </source>
</evidence>
<evidence type="ECO:0000256" key="1">
    <source>
        <dbReference type="ARBA" id="ARBA00004603"/>
    </source>
</evidence>
<dbReference type="InterPro" id="IPR048569">
    <property type="entry name" value="RUBC_PIKBD"/>
</dbReference>
<evidence type="ECO:0000256" key="3">
    <source>
        <dbReference type="ARBA" id="ARBA00022753"/>
    </source>
</evidence>
<evidence type="ECO:0000256" key="2">
    <source>
        <dbReference type="ARBA" id="ARBA00022553"/>
    </source>
</evidence>
<keyword evidence="2" id="KW-0597">Phosphoprotein</keyword>
<dbReference type="SMART" id="SM01175">
    <property type="entry name" value="DUF4206"/>
    <property type="match status" value="1"/>
</dbReference>
<feature type="compositionally biased region" description="Low complexity" evidence="5">
    <location>
        <begin position="405"/>
        <end position="418"/>
    </location>
</feature>
<dbReference type="GO" id="GO:1901981">
    <property type="term" value="F:phosphatidylinositol phosphate binding"/>
    <property type="evidence" value="ECO:0007669"/>
    <property type="project" value="TreeGrafter"/>
</dbReference>